<reference evidence="2 3" key="1">
    <citation type="submission" date="2015-11" db="EMBL/GenBank/DDBJ databases">
        <title>Expanding the genomic diversity of Burkholderia species for the development of highly accurate diagnostics.</title>
        <authorList>
            <person name="Sahl J."/>
            <person name="Keim P."/>
            <person name="Wagner D."/>
        </authorList>
    </citation>
    <scope>NUCLEOTIDE SEQUENCE [LARGE SCALE GENOMIC DNA]</scope>
    <source>
        <strain evidence="2 3">MSMB1301WGS</strain>
    </source>
</reference>
<feature type="domain" description="DUF4123" evidence="1">
    <location>
        <begin position="75"/>
        <end position="174"/>
    </location>
</feature>
<name>A0A107QAT2_9BURK</name>
<organism evidence="2 3">
    <name type="scientific">Burkholderia territorii</name>
    <dbReference type="NCBI Taxonomy" id="1503055"/>
    <lineage>
        <taxon>Bacteria</taxon>
        <taxon>Pseudomonadati</taxon>
        <taxon>Pseudomonadota</taxon>
        <taxon>Betaproteobacteria</taxon>
        <taxon>Burkholderiales</taxon>
        <taxon>Burkholderiaceae</taxon>
        <taxon>Burkholderia</taxon>
        <taxon>Burkholderia cepacia complex</taxon>
    </lineage>
</organism>
<dbReference type="Pfam" id="PF13503">
    <property type="entry name" value="DUF4123"/>
    <property type="match status" value="1"/>
</dbReference>
<dbReference type="AlphaFoldDB" id="A0A107QAT2"/>
<evidence type="ECO:0000259" key="1">
    <source>
        <dbReference type="Pfam" id="PF13503"/>
    </source>
</evidence>
<dbReference type="Proteomes" id="UP000062317">
    <property type="component" value="Unassembled WGS sequence"/>
</dbReference>
<keyword evidence="3" id="KW-1185">Reference proteome</keyword>
<dbReference type="EMBL" id="LPEQ01000009">
    <property type="protein sequence ID" value="KVV58026.1"/>
    <property type="molecule type" value="Genomic_DNA"/>
</dbReference>
<dbReference type="InterPro" id="IPR025391">
    <property type="entry name" value="DUF4123"/>
</dbReference>
<proteinExistence type="predicted"/>
<gene>
    <name evidence="2" type="ORF">WT27_23540</name>
</gene>
<protein>
    <recommendedName>
        <fullName evidence="1">DUF4123 domain-containing protein</fullName>
    </recommendedName>
</protein>
<evidence type="ECO:0000313" key="2">
    <source>
        <dbReference type="EMBL" id="KVV58026.1"/>
    </source>
</evidence>
<evidence type="ECO:0000313" key="3">
    <source>
        <dbReference type="Proteomes" id="UP000062317"/>
    </source>
</evidence>
<accession>A0A107QAT2</accession>
<sequence length="324" mass="36341">MDDSDVFGVDESREAAAINAAVTSLRAYFSKRPEMHCYLVVDPSQRDFTNDDEEAERFQELTRTIVEIRHDAFPDSHRPYLVQLDLATPEGAGILAESVKIAFEDRRPMSMAEGLGQRVGGWLASEASMNEIAEHWGRHVLQYNEEGLPCALRFYDTRALSLIWSVLSQEQQQALLGPIQVWHALDASAKPRTYSASAGSRADLSLTTEQWHQIYRHGLVNRALALYAMKVDRQPEPSEIAAAVAAAERAEHYGLSDRDDRVAFVENALAWHPQFDLHPKVLQLLGARAPDKFYTAAVSVLTEEDIAEIRDGAWYERLSASSSR</sequence>
<comment type="caution">
    <text evidence="2">The sequence shown here is derived from an EMBL/GenBank/DDBJ whole genome shotgun (WGS) entry which is preliminary data.</text>
</comment>
<dbReference type="RefSeq" id="WP_060103120.1">
    <property type="nucleotide sequence ID" value="NZ_LPEQ01000009.1"/>
</dbReference>